<feature type="region of interest" description="Disordered" evidence="2">
    <location>
        <begin position="1"/>
        <end position="23"/>
    </location>
</feature>
<dbReference type="Pfam" id="PF00196">
    <property type="entry name" value="GerE"/>
    <property type="match status" value="1"/>
</dbReference>
<accession>A0AAE4CX72</accession>
<proteinExistence type="predicted"/>
<evidence type="ECO:0000256" key="1">
    <source>
        <dbReference type="ARBA" id="ARBA00023125"/>
    </source>
</evidence>
<protein>
    <submittedName>
        <fullName evidence="4">DNA-binding NarL/FixJ family response regulator</fullName>
    </submittedName>
</protein>
<organism evidence="4 5">
    <name type="scientific">Catenuloplanes niger</name>
    <dbReference type="NCBI Taxonomy" id="587534"/>
    <lineage>
        <taxon>Bacteria</taxon>
        <taxon>Bacillati</taxon>
        <taxon>Actinomycetota</taxon>
        <taxon>Actinomycetes</taxon>
        <taxon>Micromonosporales</taxon>
        <taxon>Micromonosporaceae</taxon>
        <taxon>Catenuloplanes</taxon>
    </lineage>
</organism>
<reference evidence="4 5" key="1">
    <citation type="submission" date="2023-07" db="EMBL/GenBank/DDBJ databases">
        <title>Sequencing the genomes of 1000 actinobacteria strains.</title>
        <authorList>
            <person name="Klenk H.-P."/>
        </authorList>
    </citation>
    <scope>NUCLEOTIDE SEQUENCE [LARGE SCALE GENOMIC DNA]</scope>
    <source>
        <strain evidence="4 5">DSM 44711</strain>
    </source>
</reference>
<dbReference type="RefSeq" id="WP_310428700.1">
    <property type="nucleotide sequence ID" value="NZ_JAVDYC010000001.1"/>
</dbReference>
<evidence type="ECO:0000259" key="3">
    <source>
        <dbReference type="PROSITE" id="PS50043"/>
    </source>
</evidence>
<dbReference type="PROSITE" id="PS50043">
    <property type="entry name" value="HTH_LUXR_2"/>
    <property type="match status" value="1"/>
</dbReference>
<dbReference type="SUPFAM" id="SSF46894">
    <property type="entry name" value="C-terminal effector domain of the bipartite response regulators"/>
    <property type="match status" value="1"/>
</dbReference>
<dbReference type="SMART" id="SM00421">
    <property type="entry name" value="HTH_LUXR"/>
    <property type="match status" value="1"/>
</dbReference>
<dbReference type="PROSITE" id="PS00622">
    <property type="entry name" value="HTH_LUXR_1"/>
    <property type="match status" value="1"/>
</dbReference>
<dbReference type="InterPro" id="IPR036388">
    <property type="entry name" value="WH-like_DNA-bd_sf"/>
</dbReference>
<dbReference type="GO" id="GO:0003677">
    <property type="term" value="F:DNA binding"/>
    <property type="evidence" value="ECO:0007669"/>
    <property type="project" value="UniProtKB-KW"/>
</dbReference>
<evidence type="ECO:0000313" key="4">
    <source>
        <dbReference type="EMBL" id="MDR7327940.1"/>
    </source>
</evidence>
<keyword evidence="5" id="KW-1185">Reference proteome</keyword>
<gene>
    <name evidence="4" type="ORF">J2S44_008190</name>
</gene>
<sequence>MHETESGTHVMLPPEGRDTATGTSEVLSGAQRALAEPGLVVLTGGPGAGRTRLLTQLGDAFSGPVFTGGGLATLRDVPAFALTRAVRVRLPGQDAPLLAEAVRARVRGGLLVLDDLQWADPLTLAALPLIAAHTRVVVALRTPHRLPGATLAALRDAAAAWLPLPPLTGAEAAALVGQVAPGLAPDAVAAVVRQAGGSPLACQALARHAQQTGTVDDTVDLRYAIAGALADLTRPARTAMAALGLLGRPAPARLLGSGAAELADNGLIVSLPSSIPAGDPVESITGTLSVVSATTAPTRADLGMVAAVSPYVAEVAAGMLDADARTGLHRRLARLVPPREAVRHLAAAGDTGEAYRLAVSASRTTSRAGERAELLLLACRLPGTLPEPGVRVAAARAALAAGQPAAAASVLAPLEHTVASDATVVEAMVLRAEALLQAGDLDGARHSAAAVPAGLAPELLAARDRVLLLTDLADDPALAVGTAASVIARHGETPAHTGLRAALAAVAAARRAYGWENALATATAAAGDAGDALTARWSAWVLVETLAADGRLPEAAHLAQVAAQACQADLAYSWQTRFVAAGLWASALRGHAVTAVPAQPQSRVEPAIPAFGAGLPSPGVPPRGVATVQATASVPAVVEPVLADLVVHRAGDLMDRSLPALARGYAAAAAGLVEADAGLLGAARARLDAAPRTPVAGWVAAEVAWLDGQPDRAASWDPDTDRIPLLSGLHRITARWAARDGAPIDVAGLESAAGGPTAIHQTLSAFAASPSAAPSAFAASAAAWSSVVLREQVRCLLAQGLHEDESDLAVRALLNAEDLAERAGLVVLRGRAQRALRQHSVRRDIRGPRAGDDLTAREQQVMRLVAAGDPTRRIAGQLGVSAETVETHIRSAMRKLGARTRTEAAVRVREALMS</sequence>
<dbReference type="Proteomes" id="UP001183629">
    <property type="component" value="Unassembled WGS sequence"/>
</dbReference>
<dbReference type="EMBL" id="JAVDYC010000001">
    <property type="protein sequence ID" value="MDR7327940.1"/>
    <property type="molecule type" value="Genomic_DNA"/>
</dbReference>
<dbReference type="PANTHER" id="PTHR43214:SF42">
    <property type="entry name" value="TRANSCRIPTIONAL REGULATORY PROTEIN DESR"/>
    <property type="match status" value="1"/>
</dbReference>
<dbReference type="InterPro" id="IPR000792">
    <property type="entry name" value="Tscrpt_reg_LuxR_C"/>
</dbReference>
<dbReference type="PANTHER" id="PTHR43214">
    <property type="entry name" value="TWO-COMPONENT RESPONSE REGULATOR"/>
    <property type="match status" value="1"/>
</dbReference>
<dbReference type="InterPro" id="IPR039420">
    <property type="entry name" value="WalR-like"/>
</dbReference>
<dbReference type="InterPro" id="IPR027417">
    <property type="entry name" value="P-loop_NTPase"/>
</dbReference>
<keyword evidence="1 4" id="KW-0238">DNA-binding</keyword>
<comment type="caution">
    <text evidence="4">The sequence shown here is derived from an EMBL/GenBank/DDBJ whole genome shotgun (WGS) entry which is preliminary data.</text>
</comment>
<dbReference type="PRINTS" id="PR00038">
    <property type="entry name" value="HTHLUXR"/>
</dbReference>
<dbReference type="SUPFAM" id="SSF52540">
    <property type="entry name" value="P-loop containing nucleoside triphosphate hydrolases"/>
    <property type="match status" value="1"/>
</dbReference>
<name>A0AAE4CX72_9ACTN</name>
<dbReference type="CDD" id="cd06170">
    <property type="entry name" value="LuxR_C_like"/>
    <property type="match status" value="1"/>
</dbReference>
<dbReference type="GO" id="GO:0006355">
    <property type="term" value="P:regulation of DNA-templated transcription"/>
    <property type="evidence" value="ECO:0007669"/>
    <property type="project" value="InterPro"/>
</dbReference>
<dbReference type="AlphaFoldDB" id="A0AAE4CX72"/>
<evidence type="ECO:0000256" key="2">
    <source>
        <dbReference type="SAM" id="MobiDB-lite"/>
    </source>
</evidence>
<feature type="domain" description="HTH luxR-type" evidence="3">
    <location>
        <begin position="847"/>
        <end position="912"/>
    </location>
</feature>
<dbReference type="InterPro" id="IPR016032">
    <property type="entry name" value="Sig_transdc_resp-reg_C-effctor"/>
</dbReference>
<evidence type="ECO:0000313" key="5">
    <source>
        <dbReference type="Proteomes" id="UP001183629"/>
    </source>
</evidence>
<dbReference type="Gene3D" id="1.10.10.10">
    <property type="entry name" value="Winged helix-like DNA-binding domain superfamily/Winged helix DNA-binding domain"/>
    <property type="match status" value="1"/>
</dbReference>